<dbReference type="AlphaFoldDB" id="A0A286DL37"/>
<evidence type="ECO:0000313" key="1">
    <source>
        <dbReference type="EMBL" id="SOD59346.1"/>
    </source>
</evidence>
<keyword evidence="2" id="KW-1185">Reference proteome</keyword>
<organism evidence="1 2">
    <name type="scientific">Candidatus Pantoea floridensis</name>
    <dbReference type="NCBI Taxonomy" id="1938870"/>
    <lineage>
        <taxon>Bacteria</taxon>
        <taxon>Pseudomonadati</taxon>
        <taxon>Pseudomonadota</taxon>
        <taxon>Gammaproteobacteria</taxon>
        <taxon>Enterobacterales</taxon>
        <taxon>Erwiniaceae</taxon>
        <taxon>Pantoea</taxon>
    </lineage>
</organism>
<reference evidence="2" key="1">
    <citation type="submission" date="2017-09" db="EMBL/GenBank/DDBJ databases">
        <authorList>
            <person name="Varghese N."/>
            <person name="Submissions S."/>
        </authorList>
    </citation>
    <scope>NUCLEOTIDE SEQUENCE [LARGE SCALE GENOMIC DNA]</scope>
    <source>
        <strain evidence="2">JKS000234</strain>
    </source>
</reference>
<evidence type="ECO:0000313" key="2">
    <source>
        <dbReference type="Proteomes" id="UP000219271"/>
    </source>
</evidence>
<gene>
    <name evidence="1" type="ORF">SAMN06273570_4246</name>
</gene>
<dbReference type="EMBL" id="OCMY01000002">
    <property type="protein sequence ID" value="SOD59346.1"/>
    <property type="molecule type" value="Genomic_DNA"/>
</dbReference>
<dbReference type="Proteomes" id="UP000219271">
    <property type="component" value="Unassembled WGS sequence"/>
</dbReference>
<accession>A0A286DL37</accession>
<proteinExistence type="predicted"/>
<protein>
    <submittedName>
        <fullName evidence="1">Uncharacterized protein</fullName>
    </submittedName>
</protein>
<name>A0A286DL37_9GAMM</name>
<sequence length="41" mass="4516">MAEITSSTPCPCCKFKISDVPINHKRSDSDYLVSVGLMTLK</sequence>